<keyword evidence="2" id="KW-1185">Reference proteome</keyword>
<reference evidence="1 2" key="1">
    <citation type="submission" date="2018-11" db="EMBL/GenBank/DDBJ databases">
        <authorList>
            <consortium name="Pathogen Informatics"/>
        </authorList>
    </citation>
    <scope>NUCLEOTIDE SEQUENCE [LARGE SCALE GENOMIC DNA]</scope>
</reference>
<dbReference type="EMBL" id="UZAH01026216">
    <property type="protein sequence ID" value="VDO77233.1"/>
    <property type="molecule type" value="Genomic_DNA"/>
</dbReference>
<accession>A0A183FMM0</accession>
<evidence type="ECO:0000313" key="2">
    <source>
        <dbReference type="Proteomes" id="UP000050761"/>
    </source>
</evidence>
<evidence type="ECO:0000313" key="3">
    <source>
        <dbReference type="WBParaSite" id="HPBE_0000865501-mRNA-1"/>
    </source>
</evidence>
<name>A0A183FMM0_HELPZ</name>
<protein>
    <submittedName>
        <fullName evidence="3">Metalloprotease</fullName>
    </submittedName>
</protein>
<sequence>MLNELNVAGMKIGLDMNMSNYQHGRSRGNAERAQCGRLNGVALQQVDSYEMLNELNVAESGGCLTGCKLPEIDQSGRVVVSTEKTSSRQKVHQSINMLPFVLIAVLLGVDAYLITEWPYFGCEPLEETDTTRYEYFDVGRRKYRNFTDVLVRRHLLPNGVYLGYSDARMHCKMSEDDREHEDKFTPLSI</sequence>
<proteinExistence type="predicted"/>
<accession>A0A3P7ZH46</accession>
<dbReference type="WBParaSite" id="HPBE_0000865501-mRNA-1">
    <property type="protein sequence ID" value="HPBE_0000865501-mRNA-1"/>
    <property type="gene ID" value="HPBE_0000865501"/>
</dbReference>
<dbReference type="AlphaFoldDB" id="A0A183FMM0"/>
<gene>
    <name evidence="1" type="ORF">HPBE_LOCUS8656</name>
</gene>
<evidence type="ECO:0000313" key="1">
    <source>
        <dbReference type="EMBL" id="VDO77233.1"/>
    </source>
</evidence>
<dbReference type="Proteomes" id="UP000050761">
    <property type="component" value="Unassembled WGS sequence"/>
</dbReference>
<reference evidence="3" key="2">
    <citation type="submission" date="2019-09" db="UniProtKB">
        <authorList>
            <consortium name="WormBaseParasite"/>
        </authorList>
    </citation>
    <scope>IDENTIFICATION</scope>
</reference>
<organism evidence="2 3">
    <name type="scientific">Heligmosomoides polygyrus</name>
    <name type="common">Parasitic roundworm</name>
    <dbReference type="NCBI Taxonomy" id="6339"/>
    <lineage>
        <taxon>Eukaryota</taxon>
        <taxon>Metazoa</taxon>
        <taxon>Ecdysozoa</taxon>
        <taxon>Nematoda</taxon>
        <taxon>Chromadorea</taxon>
        <taxon>Rhabditida</taxon>
        <taxon>Rhabditina</taxon>
        <taxon>Rhabditomorpha</taxon>
        <taxon>Strongyloidea</taxon>
        <taxon>Heligmosomidae</taxon>
        <taxon>Heligmosomoides</taxon>
    </lineage>
</organism>